<dbReference type="Proteomes" id="UP000886998">
    <property type="component" value="Unassembled WGS sequence"/>
</dbReference>
<sequence length="97" mass="11534">MATFATEIPHLATAALEMKKGHMERQTKCQEVLNYEFEKAQFIAPVLLPLEKMSPTQKQFQEYIYFYKTETFHYSTFTQLLHFLLQSKEIVDMFSEE</sequence>
<gene>
    <name evidence="1" type="ORF">TNIN_484151</name>
</gene>
<accession>A0A8X6YBP8</accession>
<evidence type="ECO:0000313" key="2">
    <source>
        <dbReference type="Proteomes" id="UP000886998"/>
    </source>
</evidence>
<proteinExistence type="predicted"/>
<protein>
    <submittedName>
        <fullName evidence="1">Uncharacterized protein</fullName>
    </submittedName>
</protein>
<reference evidence="1" key="1">
    <citation type="submission" date="2020-08" db="EMBL/GenBank/DDBJ databases">
        <title>Multicomponent nature underlies the extraordinary mechanical properties of spider dragline silk.</title>
        <authorList>
            <person name="Kono N."/>
            <person name="Nakamura H."/>
            <person name="Mori M."/>
            <person name="Yoshida Y."/>
            <person name="Ohtoshi R."/>
            <person name="Malay A.D."/>
            <person name="Moran D.A.P."/>
            <person name="Tomita M."/>
            <person name="Numata K."/>
            <person name="Arakawa K."/>
        </authorList>
    </citation>
    <scope>NUCLEOTIDE SEQUENCE</scope>
</reference>
<keyword evidence="2" id="KW-1185">Reference proteome</keyword>
<dbReference type="AlphaFoldDB" id="A0A8X6YBP8"/>
<organism evidence="1 2">
    <name type="scientific">Trichonephila inaurata madagascariensis</name>
    <dbReference type="NCBI Taxonomy" id="2747483"/>
    <lineage>
        <taxon>Eukaryota</taxon>
        <taxon>Metazoa</taxon>
        <taxon>Ecdysozoa</taxon>
        <taxon>Arthropoda</taxon>
        <taxon>Chelicerata</taxon>
        <taxon>Arachnida</taxon>
        <taxon>Araneae</taxon>
        <taxon>Araneomorphae</taxon>
        <taxon>Entelegynae</taxon>
        <taxon>Araneoidea</taxon>
        <taxon>Nephilidae</taxon>
        <taxon>Trichonephila</taxon>
        <taxon>Trichonephila inaurata</taxon>
    </lineage>
</organism>
<name>A0A8X6YBP8_9ARAC</name>
<comment type="caution">
    <text evidence="1">The sequence shown here is derived from an EMBL/GenBank/DDBJ whole genome shotgun (WGS) entry which is preliminary data.</text>
</comment>
<evidence type="ECO:0000313" key="1">
    <source>
        <dbReference type="EMBL" id="GFY69896.1"/>
    </source>
</evidence>
<dbReference type="EMBL" id="BMAV01017872">
    <property type="protein sequence ID" value="GFY69896.1"/>
    <property type="molecule type" value="Genomic_DNA"/>
</dbReference>